<dbReference type="EMBL" id="VCKZ01000562">
    <property type="protein sequence ID" value="TMR26388.1"/>
    <property type="molecule type" value="Genomic_DNA"/>
</dbReference>
<dbReference type="EC" id="1.-.-.-" evidence="2"/>
<organism evidence="2 3">
    <name type="scientific">Actinomadura geliboluensis</name>
    <dbReference type="NCBI Taxonomy" id="882440"/>
    <lineage>
        <taxon>Bacteria</taxon>
        <taxon>Bacillati</taxon>
        <taxon>Actinomycetota</taxon>
        <taxon>Actinomycetes</taxon>
        <taxon>Streptosporangiales</taxon>
        <taxon>Thermomonosporaceae</taxon>
        <taxon>Actinomadura</taxon>
    </lineage>
</organism>
<dbReference type="OrthoDB" id="5738083at2"/>
<name>A0A5S4G0A4_9ACTN</name>
<sequence>MAVRRWTPVYWALDRVRHSSARRVDAAQASRFAGLRGHGTVLVVTFRRDGTAVPTPLSCVMQDGRLLASTAPDSGKVKRIRRDPRALVAPATVRGRPVGPAVAAAARILEGGDAERAERILAGRFGMARRLYRRIIGVRPGETAYLEFTPGDRRP</sequence>
<dbReference type="SUPFAM" id="SSF50475">
    <property type="entry name" value="FMN-binding split barrel"/>
    <property type="match status" value="1"/>
</dbReference>
<evidence type="ECO:0000313" key="3">
    <source>
        <dbReference type="Proteomes" id="UP000305238"/>
    </source>
</evidence>
<dbReference type="GO" id="GO:0005829">
    <property type="term" value="C:cytosol"/>
    <property type="evidence" value="ECO:0007669"/>
    <property type="project" value="TreeGrafter"/>
</dbReference>
<dbReference type="Proteomes" id="UP000305238">
    <property type="component" value="Unassembled WGS sequence"/>
</dbReference>
<accession>A0A5S4G0A4</accession>
<keyword evidence="3" id="KW-1185">Reference proteome</keyword>
<dbReference type="PANTHER" id="PTHR35176:SF11">
    <property type="entry name" value="PYRIDOXAMINE 5'-PHOSPHATE OXIDASE FAMILY PROTEIN"/>
    <property type="match status" value="1"/>
</dbReference>
<dbReference type="NCBIfam" id="TIGR03666">
    <property type="entry name" value="Rv2061_F420"/>
    <property type="match status" value="1"/>
</dbReference>
<dbReference type="AlphaFoldDB" id="A0A5S4G0A4"/>
<dbReference type="RefSeq" id="WP_138641927.1">
    <property type="nucleotide sequence ID" value="NZ_JASWDG010000073.1"/>
</dbReference>
<comment type="caution">
    <text evidence="2">The sequence shown here is derived from an EMBL/GenBank/DDBJ whole genome shotgun (WGS) entry which is preliminary data.</text>
</comment>
<gene>
    <name evidence="2" type="ORF">ETD96_41300</name>
</gene>
<dbReference type="Gene3D" id="2.30.110.10">
    <property type="entry name" value="Electron Transport, Fmn-binding Protein, Chain A"/>
    <property type="match status" value="1"/>
</dbReference>
<proteinExistence type="predicted"/>
<dbReference type="InterPro" id="IPR019965">
    <property type="entry name" value="PPOX_F420-dep_Rv2061_put"/>
</dbReference>
<dbReference type="GO" id="GO:0016627">
    <property type="term" value="F:oxidoreductase activity, acting on the CH-CH group of donors"/>
    <property type="evidence" value="ECO:0007669"/>
    <property type="project" value="TreeGrafter"/>
</dbReference>
<evidence type="ECO:0000313" key="2">
    <source>
        <dbReference type="EMBL" id="TMR26388.1"/>
    </source>
</evidence>
<dbReference type="PANTHER" id="PTHR35176">
    <property type="entry name" value="HEME OXYGENASE HI_0854-RELATED"/>
    <property type="match status" value="1"/>
</dbReference>
<evidence type="ECO:0000256" key="1">
    <source>
        <dbReference type="ARBA" id="ARBA00023002"/>
    </source>
</evidence>
<protein>
    <submittedName>
        <fullName evidence="2">PPOX class F420-dependent oxidoreductase</fullName>
        <ecNumber evidence="2">1.-.-.-</ecNumber>
    </submittedName>
</protein>
<dbReference type="InterPro" id="IPR012349">
    <property type="entry name" value="Split_barrel_FMN-bd"/>
</dbReference>
<dbReference type="GO" id="GO:0070967">
    <property type="term" value="F:coenzyme F420 binding"/>
    <property type="evidence" value="ECO:0007669"/>
    <property type="project" value="TreeGrafter"/>
</dbReference>
<keyword evidence="1 2" id="KW-0560">Oxidoreductase</keyword>
<dbReference type="InterPro" id="IPR052019">
    <property type="entry name" value="F420H2_bilvrd_red/Heme_oxyg"/>
</dbReference>
<reference evidence="2 3" key="1">
    <citation type="submission" date="2019-05" db="EMBL/GenBank/DDBJ databases">
        <title>Draft genome sequence of Actinomadura geliboluensis A8036.</title>
        <authorList>
            <person name="Saricaoglu S."/>
            <person name="Isik K."/>
        </authorList>
    </citation>
    <scope>NUCLEOTIDE SEQUENCE [LARGE SCALE GENOMIC DNA]</scope>
    <source>
        <strain evidence="2 3">A8036</strain>
    </source>
</reference>